<name>A0ABX0X5W3_9BACT</name>
<reference evidence="2 3" key="1">
    <citation type="submission" date="2020-03" db="EMBL/GenBank/DDBJ databases">
        <title>Genomic Encyclopedia of Type Strains, Phase IV (KMG-IV): sequencing the most valuable type-strain genomes for metagenomic binning, comparative biology and taxonomic classification.</title>
        <authorList>
            <person name="Goeker M."/>
        </authorList>
    </citation>
    <scope>NUCLEOTIDE SEQUENCE [LARGE SCALE GENOMIC DNA]</scope>
    <source>
        <strain evidence="2 3">DSM 105096</strain>
    </source>
</reference>
<feature type="domain" description="Glycosyltransferase 2-like" evidence="1">
    <location>
        <begin position="7"/>
        <end position="116"/>
    </location>
</feature>
<dbReference type="EMBL" id="JAATJH010000001">
    <property type="protein sequence ID" value="NJC24596.1"/>
    <property type="molecule type" value="Genomic_DNA"/>
</dbReference>
<comment type="caution">
    <text evidence="2">The sequence shown here is derived from an EMBL/GenBank/DDBJ whole genome shotgun (WGS) entry which is preliminary data.</text>
</comment>
<evidence type="ECO:0000313" key="2">
    <source>
        <dbReference type="EMBL" id="NJC24596.1"/>
    </source>
</evidence>
<dbReference type="Gene3D" id="3.90.550.10">
    <property type="entry name" value="Spore Coat Polysaccharide Biosynthesis Protein SpsA, Chain A"/>
    <property type="match status" value="1"/>
</dbReference>
<dbReference type="SUPFAM" id="SSF53448">
    <property type="entry name" value="Nucleotide-diphospho-sugar transferases"/>
    <property type="match status" value="1"/>
</dbReference>
<dbReference type="InterPro" id="IPR001173">
    <property type="entry name" value="Glyco_trans_2-like"/>
</dbReference>
<organism evidence="2 3">
    <name type="scientific">Neolewinella antarctica</name>
    <dbReference type="NCBI Taxonomy" id="442734"/>
    <lineage>
        <taxon>Bacteria</taxon>
        <taxon>Pseudomonadati</taxon>
        <taxon>Bacteroidota</taxon>
        <taxon>Saprospiria</taxon>
        <taxon>Saprospirales</taxon>
        <taxon>Lewinellaceae</taxon>
        <taxon>Neolewinella</taxon>
    </lineage>
</organism>
<keyword evidence="3" id="KW-1185">Reference proteome</keyword>
<dbReference type="Proteomes" id="UP000770785">
    <property type="component" value="Unassembled WGS sequence"/>
</dbReference>
<dbReference type="CDD" id="cd00761">
    <property type="entry name" value="Glyco_tranf_GTA_type"/>
    <property type="match status" value="1"/>
</dbReference>
<evidence type="ECO:0000259" key="1">
    <source>
        <dbReference type="Pfam" id="PF00535"/>
    </source>
</evidence>
<dbReference type="PANTHER" id="PTHR22916">
    <property type="entry name" value="GLYCOSYLTRANSFERASE"/>
    <property type="match status" value="1"/>
</dbReference>
<dbReference type="RefSeq" id="WP_168035418.1">
    <property type="nucleotide sequence ID" value="NZ_JAATJH010000001.1"/>
</dbReference>
<protein>
    <submittedName>
        <fullName evidence="2">Glycosyltransferase involved in cell wall biosynthesis</fullName>
    </submittedName>
</protein>
<gene>
    <name evidence="2" type="ORF">GGR27_000077</name>
</gene>
<accession>A0ABX0X5W3</accession>
<dbReference type="Pfam" id="PF00535">
    <property type="entry name" value="Glycos_transf_2"/>
    <property type="match status" value="1"/>
</dbReference>
<dbReference type="InterPro" id="IPR029044">
    <property type="entry name" value="Nucleotide-diphossugar_trans"/>
</dbReference>
<evidence type="ECO:0000313" key="3">
    <source>
        <dbReference type="Proteomes" id="UP000770785"/>
    </source>
</evidence>
<proteinExistence type="predicted"/>
<dbReference type="PANTHER" id="PTHR22916:SF3">
    <property type="entry name" value="UDP-GLCNAC:BETAGAL BETA-1,3-N-ACETYLGLUCOSAMINYLTRANSFERASE-LIKE PROTEIN 1"/>
    <property type="match status" value="1"/>
</dbReference>
<sequence>MLKPFVSIILPTFNRSTMLVHAVRSVLAQTYREWELIIVDDGSTDDTAAVVAGFDDNRIRYFYQENGELSRARNRGLREVRGEYFGFLDDDDLFLPEHLSVMVAVINKDAKQHAAYRSGLILRLPGKEVKALLWDNSKSSLLQHWELHTGIFGILFQSELVVQRPFNPEQLLLEDFTWFSALLTEFSLLQHGHYTAVVQQHANQRSGNYLNEDVLRENISRLADAYNQPEVVRRVPFDLYRRQVLHQYLHYTRQLIVNGQRKEAIKIYWESLGYVKWSEWRDPVVTFVKLLIG</sequence>